<dbReference type="OrthoDB" id="5690697at2"/>
<proteinExistence type="predicted"/>
<evidence type="ECO:0000256" key="2">
    <source>
        <dbReference type="SAM" id="Phobius"/>
    </source>
</evidence>
<dbReference type="Proteomes" id="UP000281691">
    <property type="component" value="Unassembled WGS sequence"/>
</dbReference>
<protein>
    <submittedName>
        <fullName evidence="3">Uncharacterized protein</fullName>
    </submittedName>
</protein>
<name>A0A3N4VR26_9PAST</name>
<keyword evidence="4" id="KW-1185">Reference proteome</keyword>
<comment type="caution">
    <text evidence="3">The sequence shown here is derived from an EMBL/GenBank/DDBJ whole genome shotgun (WGS) entry which is preliminary data.</text>
</comment>
<dbReference type="EMBL" id="RKQP01000002">
    <property type="protein sequence ID" value="RPE83785.1"/>
    <property type="molecule type" value="Genomic_DNA"/>
</dbReference>
<organism evidence="3 4">
    <name type="scientific">Vespertiliibacter pulmonis</name>
    <dbReference type="NCBI Taxonomy" id="1443036"/>
    <lineage>
        <taxon>Bacteria</taxon>
        <taxon>Pseudomonadati</taxon>
        <taxon>Pseudomonadota</taxon>
        <taxon>Gammaproteobacteria</taxon>
        <taxon>Pasteurellales</taxon>
        <taxon>Pasteurellaceae</taxon>
        <taxon>Vespertiliibacter</taxon>
    </lineage>
</organism>
<sequence>MEIKGIDLSSIREQRWLRKNYINLIEWIASIVISSALSIGIIIETIPLRNLSLENKKTLNIIKERIRKEELAISQLKNNQQNININYLQKEDLKKFIDYLTDFPVNGIIETSQLYEENGVKIKINGKLTNDSSFEKITKQIKNNNYSYKLENFQTNEDNKIEFSLNIKLIDGTQ</sequence>
<keyword evidence="2" id="KW-0812">Transmembrane</keyword>
<dbReference type="AlphaFoldDB" id="A0A3N4VR26"/>
<dbReference type="RefSeq" id="WP_124211157.1">
    <property type="nucleotide sequence ID" value="NZ_CP016615.1"/>
</dbReference>
<accession>A0A3N4VR26</accession>
<keyword evidence="2" id="KW-0472">Membrane</keyword>
<evidence type="ECO:0000256" key="1">
    <source>
        <dbReference type="SAM" id="Coils"/>
    </source>
</evidence>
<evidence type="ECO:0000313" key="4">
    <source>
        <dbReference type="Proteomes" id="UP000281691"/>
    </source>
</evidence>
<keyword evidence="1" id="KW-0175">Coiled coil</keyword>
<reference evidence="3 4" key="1">
    <citation type="submission" date="2018-11" db="EMBL/GenBank/DDBJ databases">
        <title>Genomic Encyclopedia of Type Strains, Phase IV (KMG-IV): sequencing the most valuable type-strain genomes for metagenomic binning, comparative biology and taxonomic classification.</title>
        <authorList>
            <person name="Goeker M."/>
        </authorList>
    </citation>
    <scope>NUCLEOTIDE SEQUENCE [LARGE SCALE GENOMIC DNA]</scope>
    <source>
        <strain evidence="3 4">DSM 27238</strain>
    </source>
</reference>
<feature type="coiled-coil region" evidence="1">
    <location>
        <begin position="59"/>
        <end position="86"/>
    </location>
</feature>
<gene>
    <name evidence="3" type="ORF">EDC46_0988</name>
</gene>
<feature type="transmembrane region" description="Helical" evidence="2">
    <location>
        <begin position="21"/>
        <end position="43"/>
    </location>
</feature>
<evidence type="ECO:0000313" key="3">
    <source>
        <dbReference type="EMBL" id="RPE83785.1"/>
    </source>
</evidence>
<keyword evidence="2" id="KW-1133">Transmembrane helix</keyword>